<name>A0A4V6T6N7_9ACTN</name>
<reference evidence="1 2" key="2">
    <citation type="submission" date="2019-05" db="EMBL/GenBank/DDBJ databases">
        <title>Glycomyces buryatensis sp. nov.</title>
        <authorList>
            <person name="Nikitina E."/>
        </authorList>
    </citation>
    <scope>NUCLEOTIDE SEQUENCE [LARGE SCALE GENOMIC DNA]</scope>
    <source>
        <strain evidence="1 2">18</strain>
    </source>
</reference>
<dbReference type="EMBL" id="STGY01000065">
    <property type="protein sequence ID" value="THV39606.1"/>
    <property type="molecule type" value="Genomic_DNA"/>
</dbReference>
<organism evidence="1 2">
    <name type="scientific">Glycomyces buryatensis</name>
    <dbReference type="NCBI Taxonomy" id="2570927"/>
    <lineage>
        <taxon>Bacteria</taxon>
        <taxon>Bacillati</taxon>
        <taxon>Actinomycetota</taxon>
        <taxon>Actinomycetes</taxon>
        <taxon>Glycomycetales</taxon>
        <taxon>Glycomycetaceae</taxon>
        <taxon>Glycomyces</taxon>
    </lineage>
</organism>
<evidence type="ECO:0000313" key="2">
    <source>
        <dbReference type="Proteomes" id="UP000308760"/>
    </source>
</evidence>
<protein>
    <submittedName>
        <fullName evidence="1">Uncharacterized protein</fullName>
    </submittedName>
</protein>
<accession>A0A4V6T6N7</accession>
<gene>
    <name evidence="1" type="ORF">FAB82_17195</name>
</gene>
<sequence length="178" mass="18954">MVSAIPTKPTFSAGERVSAAKMNTLSNHADWVTDAPMIHLYLGSNTVLNTSGFVTWNNLLTSLSNFSVTLPATYITVPYTGIWEWKYQLSLSHSPASSNPASATLYVGDASSQGTRVAGDQMVRVGGGMTTFLACSAYVAMTAGTTAIRCFWQSSTTGMTAYGTSRATCLSGRLLQRL</sequence>
<dbReference type="AlphaFoldDB" id="A0A4V6T6N7"/>
<keyword evidence="2" id="KW-1185">Reference proteome</keyword>
<comment type="caution">
    <text evidence="1">The sequence shown here is derived from an EMBL/GenBank/DDBJ whole genome shotgun (WGS) entry which is preliminary data.</text>
</comment>
<evidence type="ECO:0000313" key="1">
    <source>
        <dbReference type="EMBL" id="THV39606.1"/>
    </source>
</evidence>
<proteinExistence type="predicted"/>
<reference evidence="2" key="1">
    <citation type="submission" date="2019-04" db="EMBL/GenBank/DDBJ databases">
        <title>Nocardioides xinjiangensis sp. nov.</title>
        <authorList>
            <person name="Liu S."/>
        </authorList>
    </citation>
    <scope>NUCLEOTIDE SEQUENCE [LARGE SCALE GENOMIC DNA]</scope>
    <source>
        <strain evidence="2">18</strain>
    </source>
</reference>
<dbReference type="RefSeq" id="WP_136535773.1">
    <property type="nucleotide sequence ID" value="NZ_STGY01000065.1"/>
</dbReference>
<dbReference type="Proteomes" id="UP000308760">
    <property type="component" value="Unassembled WGS sequence"/>
</dbReference>